<reference evidence="2" key="2">
    <citation type="submission" date="2020-04" db="EMBL/GenBank/DDBJ databases">
        <authorList>
            <consortium name="NCBI Genome Project"/>
        </authorList>
    </citation>
    <scope>NUCLEOTIDE SEQUENCE</scope>
    <source>
        <strain evidence="2">CBS 342.82</strain>
    </source>
</reference>
<reference evidence="2" key="1">
    <citation type="submission" date="2020-01" db="EMBL/GenBank/DDBJ databases">
        <authorList>
            <consortium name="DOE Joint Genome Institute"/>
            <person name="Haridas S."/>
            <person name="Albert R."/>
            <person name="Binder M."/>
            <person name="Bloem J."/>
            <person name="Labutti K."/>
            <person name="Salamov A."/>
            <person name="Andreopoulos B."/>
            <person name="Baker S.E."/>
            <person name="Barry K."/>
            <person name="Bills G."/>
            <person name="Bluhm B.H."/>
            <person name="Cannon C."/>
            <person name="Castanera R."/>
            <person name="Culley D.E."/>
            <person name="Daum C."/>
            <person name="Ezra D."/>
            <person name="Gonzalez J.B."/>
            <person name="Henrissat B."/>
            <person name="Kuo A."/>
            <person name="Liang C."/>
            <person name="Lipzen A."/>
            <person name="Lutzoni F."/>
            <person name="Magnuson J."/>
            <person name="Mondo S."/>
            <person name="Nolan M."/>
            <person name="Ohm R."/>
            <person name="Pangilinan J."/>
            <person name="Park H.-J."/>
            <person name="Ramirez L."/>
            <person name="Alfaro M."/>
            <person name="Sun H."/>
            <person name="Tritt A."/>
            <person name="Yoshinaga Y."/>
            <person name="Zwiers L.-H."/>
            <person name="Turgeon B.G."/>
            <person name="Goodwin S.B."/>
            <person name="Spatafora J.W."/>
            <person name="Crous P.W."/>
            <person name="Grigoriev I.V."/>
        </authorList>
    </citation>
    <scope>NUCLEOTIDE SEQUENCE</scope>
    <source>
        <strain evidence="2">CBS 342.82</strain>
    </source>
</reference>
<name>A0A6J3LW21_9PEZI</name>
<sequence length="172" mass="19549">MDGFGFRNSIRLDIARGRCGSCHDYVRVCAPHFLFLKKQPGKAQSAVEVLLHADFQALQQSVHDGCQLYPCWSLALLNGSAPPAMLRRIQECESPEFATSLITISQSRIKPGVVKVAEIHYFRIFNPEMKAPMRNSWYLWDQGQEMRCNGFWKDCSHVTRIANFALASDLLK</sequence>
<evidence type="ECO:0000313" key="2">
    <source>
        <dbReference type="RefSeq" id="XP_033457006.1"/>
    </source>
</evidence>
<keyword evidence="1" id="KW-1185">Reference proteome</keyword>
<organism evidence="2">
    <name type="scientific">Dissoconium aciculare CBS 342.82</name>
    <dbReference type="NCBI Taxonomy" id="1314786"/>
    <lineage>
        <taxon>Eukaryota</taxon>
        <taxon>Fungi</taxon>
        <taxon>Dikarya</taxon>
        <taxon>Ascomycota</taxon>
        <taxon>Pezizomycotina</taxon>
        <taxon>Dothideomycetes</taxon>
        <taxon>Dothideomycetidae</taxon>
        <taxon>Mycosphaerellales</taxon>
        <taxon>Dissoconiaceae</taxon>
        <taxon>Dissoconium</taxon>
    </lineage>
</organism>
<protein>
    <submittedName>
        <fullName evidence="2">Uncharacterized protein</fullName>
    </submittedName>
</protein>
<reference evidence="2" key="3">
    <citation type="submission" date="2025-08" db="UniProtKB">
        <authorList>
            <consortium name="RefSeq"/>
        </authorList>
    </citation>
    <scope>IDENTIFICATION</scope>
    <source>
        <strain evidence="2">CBS 342.82</strain>
    </source>
</reference>
<gene>
    <name evidence="2" type="ORF">K489DRAFT_62955</name>
</gene>
<accession>A0A6J3LW21</accession>
<dbReference type="GeneID" id="54366577"/>
<evidence type="ECO:0000313" key="1">
    <source>
        <dbReference type="Proteomes" id="UP000504637"/>
    </source>
</evidence>
<dbReference type="RefSeq" id="XP_033457006.1">
    <property type="nucleotide sequence ID" value="XM_033608777.1"/>
</dbReference>
<proteinExistence type="predicted"/>
<dbReference type="AlphaFoldDB" id="A0A6J3LW21"/>
<dbReference type="Proteomes" id="UP000504637">
    <property type="component" value="Unplaced"/>
</dbReference>